<name>A0A0P6W1L2_9HYPH</name>
<accession>A0A0P6W1L2</accession>
<organism evidence="2 3">
    <name type="scientific">Prosthecodimorpha hirschii</name>
    <dbReference type="NCBI Taxonomy" id="665126"/>
    <lineage>
        <taxon>Bacteria</taxon>
        <taxon>Pseudomonadati</taxon>
        <taxon>Pseudomonadota</taxon>
        <taxon>Alphaproteobacteria</taxon>
        <taxon>Hyphomicrobiales</taxon>
        <taxon>Ancalomicrobiaceae</taxon>
        <taxon>Prosthecodimorpha</taxon>
    </lineage>
</organism>
<dbReference type="RefSeq" id="WP_054357853.1">
    <property type="nucleotide sequence ID" value="NZ_LJYW01000001.1"/>
</dbReference>
<evidence type="ECO:0000313" key="2">
    <source>
        <dbReference type="EMBL" id="KPL51690.1"/>
    </source>
</evidence>
<keyword evidence="3" id="KW-1185">Reference proteome</keyword>
<dbReference type="EMBL" id="LJYW01000001">
    <property type="protein sequence ID" value="KPL51690.1"/>
    <property type="molecule type" value="Genomic_DNA"/>
</dbReference>
<comment type="caution">
    <text evidence="2">The sequence shown here is derived from an EMBL/GenBank/DDBJ whole genome shotgun (WGS) entry which is preliminary data.</text>
</comment>
<dbReference type="AlphaFoldDB" id="A0A0P6W1L2"/>
<feature type="signal peptide" evidence="1">
    <location>
        <begin position="1"/>
        <end position="24"/>
    </location>
</feature>
<proteinExistence type="predicted"/>
<keyword evidence="1" id="KW-0732">Signal</keyword>
<protein>
    <submittedName>
        <fullName evidence="2">Uncharacterized protein</fullName>
    </submittedName>
</protein>
<evidence type="ECO:0000256" key="1">
    <source>
        <dbReference type="SAM" id="SignalP"/>
    </source>
</evidence>
<evidence type="ECO:0000313" key="3">
    <source>
        <dbReference type="Proteomes" id="UP000048984"/>
    </source>
</evidence>
<sequence>MSHLQSVTAAVLAASMLVPGAASALPAGPRPATADLAAGVAPEKTAKVIVKGGGHHHGVVVVGRPGGFYGKPYHGGIVVKPHKVVVRPWHHRPHYGYWVGGVALGTVLAVGAVGMVPAAPGPDLCWYWTDGRRIQGYWDYCQ</sequence>
<feature type="chain" id="PRO_5006132002" evidence="1">
    <location>
        <begin position="25"/>
        <end position="142"/>
    </location>
</feature>
<gene>
    <name evidence="2" type="ORF">ABB55_05155</name>
</gene>
<dbReference type="Proteomes" id="UP000048984">
    <property type="component" value="Unassembled WGS sequence"/>
</dbReference>
<reference evidence="2 3" key="2">
    <citation type="submission" date="2015-10" db="EMBL/GenBank/DDBJ databases">
        <title>Draft Genome Sequence of Prosthecomicrobium hirschii ATCC 27832.</title>
        <authorList>
            <person name="Daniel J."/>
            <person name="Givan S.A."/>
            <person name="Brun Y.V."/>
            <person name="Brown P.J."/>
        </authorList>
    </citation>
    <scope>NUCLEOTIDE SEQUENCE [LARGE SCALE GENOMIC DNA]</scope>
    <source>
        <strain evidence="2 3">16</strain>
    </source>
</reference>
<reference evidence="2 3" key="1">
    <citation type="submission" date="2015-09" db="EMBL/GenBank/DDBJ databases">
        <authorList>
            <person name="Jackson K.R."/>
            <person name="Lunt B.L."/>
            <person name="Fisher J.N.B."/>
            <person name="Gardner A.V."/>
            <person name="Bailey M.E."/>
            <person name="Deus L.M."/>
            <person name="Earl A.S."/>
            <person name="Gibby P.D."/>
            <person name="Hartmann K.A."/>
            <person name="Liu J.E."/>
            <person name="Manci A.M."/>
            <person name="Nielsen D.A."/>
            <person name="Solomon M.B."/>
            <person name="Breakwell D.P."/>
            <person name="Burnett S.H."/>
            <person name="Grose J.H."/>
        </authorList>
    </citation>
    <scope>NUCLEOTIDE SEQUENCE [LARGE SCALE GENOMIC DNA]</scope>
    <source>
        <strain evidence="2 3">16</strain>
    </source>
</reference>